<evidence type="ECO:0000256" key="3">
    <source>
        <dbReference type="ARBA" id="ARBA00023172"/>
    </source>
</evidence>
<dbReference type="PROSITE" id="PS51900">
    <property type="entry name" value="CB"/>
    <property type="match status" value="1"/>
</dbReference>
<evidence type="ECO:0000256" key="1">
    <source>
        <dbReference type="ARBA" id="ARBA00022908"/>
    </source>
</evidence>
<dbReference type="Proteomes" id="UP000194440">
    <property type="component" value="Chromosome"/>
</dbReference>
<dbReference type="GO" id="GO:0006310">
    <property type="term" value="P:DNA recombination"/>
    <property type="evidence" value="ECO:0007669"/>
    <property type="project" value="UniProtKB-KW"/>
</dbReference>
<keyword evidence="3" id="KW-0233">DNA recombination</keyword>
<sequence>MSDIRKRVGKNGTTYQVRYADRASKTGYAYKTFDTARAARAFREDAAARAQASSASASSMSVEQAVKEWLDICEKEGLNGRDPVTAYTLENYEYRASFIKGYAWTKELRELTAPDIAEFRSWLLRSDMSRDLAGKVLSSFQSMMKEMTVRGRIPINCAAGISVRSDSRYDEPVTIPTKSEIKALLKAADDLSNAKNQTVAKPWQRYRPMLYLAVDSGMRPQEYLAVARSSLGENGIKVERAIEGDGSRISVTKTPTGRRFIDLTDTTINMVRHYAENIAVLPPTEN</sequence>
<protein>
    <recommendedName>
        <fullName evidence="5">Core-binding (CB) domain-containing protein</fullName>
    </recommendedName>
</protein>
<keyword evidence="2 4" id="KW-0238">DNA-binding</keyword>
<dbReference type="InterPro" id="IPR010998">
    <property type="entry name" value="Integrase_recombinase_N"/>
</dbReference>
<gene>
    <name evidence="6" type="ORF">CBP36_16045</name>
</gene>
<organism evidence="6 7">
    <name type="scientific">Acidovorax carolinensis</name>
    <dbReference type="NCBI Taxonomy" id="553814"/>
    <lineage>
        <taxon>Bacteria</taxon>
        <taxon>Pseudomonadati</taxon>
        <taxon>Pseudomonadota</taxon>
        <taxon>Betaproteobacteria</taxon>
        <taxon>Burkholderiales</taxon>
        <taxon>Comamonadaceae</taxon>
        <taxon>Acidovorax</taxon>
    </lineage>
</organism>
<keyword evidence="1" id="KW-0229">DNA integration</keyword>
<evidence type="ECO:0000313" key="7">
    <source>
        <dbReference type="Proteomes" id="UP000194440"/>
    </source>
</evidence>
<evidence type="ECO:0000256" key="4">
    <source>
        <dbReference type="PROSITE-ProRule" id="PRU01248"/>
    </source>
</evidence>
<evidence type="ECO:0000313" key="6">
    <source>
        <dbReference type="EMBL" id="ART60130.1"/>
    </source>
</evidence>
<dbReference type="Gene3D" id="1.10.443.10">
    <property type="entry name" value="Intergrase catalytic core"/>
    <property type="match status" value="1"/>
</dbReference>
<dbReference type="InterPro" id="IPR044068">
    <property type="entry name" value="CB"/>
</dbReference>
<name>A0A240UGJ1_9BURK</name>
<dbReference type="Gene3D" id="1.10.150.130">
    <property type="match status" value="1"/>
</dbReference>
<dbReference type="RefSeq" id="WP_086928110.1">
    <property type="nucleotide sequence ID" value="NZ_CP021362.1"/>
</dbReference>
<dbReference type="InterPro" id="IPR013762">
    <property type="entry name" value="Integrase-like_cat_sf"/>
</dbReference>
<dbReference type="GO" id="GO:0003677">
    <property type="term" value="F:DNA binding"/>
    <property type="evidence" value="ECO:0007669"/>
    <property type="project" value="UniProtKB-UniRule"/>
</dbReference>
<dbReference type="KEGG" id="acip:CBP36_16045"/>
<proteinExistence type="predicted"/>
<evidence type="ECO:0000259" key="5">
    <source>
        <dbReference type="PROSITE" id="PS51900"/>
    </source>
</evidence>
<evidence type="ECO:0000256" key="2">
    <source>
        <dbReference type="ARBA" id="ARBA00023125"/>
    </source>
</evidence>
<dbReference type="EMBL" id="CP021366">
    <property type="protein sequence ID" value="ART60130.1"/>
    <property type="molecule type" value="Genomic_DNA"/>
</dbReference>
<reference evidence="6" key="1">
    <citation type="submission" date="2017-05" db="EMBL/GenBank/DDBJ databases">
        <title>Polyphasic characterization of four soil-derived phenanthrene-degrading Acidovorax strains and proposal of Acidovorax phenanthrenivorans sp. nov.</title>
        <authorList>
            <person name="Singleton D."/>
            <person name="Lee J."/>
            <person name="Dickey A.N."/>
            <person name="Stroud A."/>
            <person name="Scholl E.H."/>
            <person name="Wright F.A."/>
            <person name="Aitken M.D."/>
        </authorList>
    </citation>
    <scope>NUCLEOTIDE SEQUENCE</scope>
    <source>
        <strain evidence="6">P4</strain>
    </source>
</reference>
<dbReference type="AlphaFoldDB" id="A0A240UGJ1"/>
<keyword evidence="7" id="KW-1185">Reference proteome</keyword>
<accession>A0A240UGJ1</accession>
<dbReference type="OrthoDB" id="5391994at2"/>
<dbReference type="SUPFAM" id="SSF56349">
    <property type="entry name" value="DNA breaking-rejoining enzymes"/>
    <property type="match status" value="1"/>
</dbReference>
<dbReference type="KEGG" id="acis:CBP35_02875"/>
<dbReference type="InterPro" id="IPR011010">
    <property type="entry name" value="DNA_brk_join_enz"/>
</dbReference>
<feature type="domain" description="Core-binding (CB)" evidence="5">
    <location>
        <begin position="60"/>
        <end position="148"/>
    </location>
</feature>
<dbReference type="GO" id="GO:0015074">
    <property type="term" value="P:DNA integration"/>
    <property type="evidence" value="ECO:0007669"/>
    <property type="project" value="UniProtKB-KW"/>
</dbReference>